<keyword evidence="4" id="KW-1185">Reference proteome</keyword>
<evidence type="ECO:0000313" key="4">
    <source>
        <dbReference type="Proteomes" id="UP000011715"/>
    </source>
</evidence>
<dbReference type="EMBL" id="GL876969">
    <property type="protein sequence ID" value="KLU86128.1"/>
    <property type="molecule type" value="Genomic_DNA"/>
</dbReference>
<feature type="transmembrane region" description="Helical" evidence="1">
    <location>
        <begin position="81"/>
        <end position="106"/>
    </location>
</feature>
<keyword evidence="1" id="KW-1133">Transmembrane helix</keyword>
<gene>
    <name evidence="2" type="ORF">MAPG_05147</name>
</gene>
<feature type="transmembrane region" description="Helical" evidence="1">
    <location>
        <begin position="24"/>
        <end position="50"/>
    </location>
</feature>
<organism evidence="3 4">
    <name type="scientific">Magnaporthiopsis poae (strain ATCC 64411 / 73-15)</name>
    <name type="common">Kentucky bluegrass fungus</name>
    <name type="synonym">Magnaporthe poae</name>
    <dbReference type="NCBI Taxonomy" id="644358"/>
    <lineage>
        <taxon>Eukaryota</taxon>
        <taxon>Fungi</taxon>
        <taxon>Dikarya</taxon>
        <taxon>Ascomycota</taxon>
        <taxon>Pezizomycotina</taxon>
        <taxon>Sordariomycetes</taxon>
        <taxon>Sordariomycetidae</taxon>
        <taxon>Magnaporthales</taxon>
        <taxon>Magnaporthaceae</taxon>
        <taxon>Magnaporthiopsis</taxon>
    </lineage>
</organism>
<evidence type="ECO:0000256" key="1">
    <source>
        <dbReference type="SAM" id="Phobius"/>
    </source>
</evidence>
<dbReference type="AlphaFoldDB" id="A0A0C4DYM1"/>
<feature type="transmembrane region" description="Helical" evidence="1">
    <location>
        <begin position="56"/>
        <end position="74"/>
    </location>
</feature>
<reference evidence="4" key="1">
    <citation type="submission" date="2010-05" db="EMBL/GenBank/DDBJ databases">
        <title>The genome sequence of Magnaporthe poae strain ATCC 64411.</title>
        <authorList>
            <person name="Ma L.-J."/>
            <person name="Dead R."/>
            <person name="Young S."/>
            <person name="Zeng Q."/>
            <person name="Koehrsen M."/>
            <person name="Alvarado L."/>
            <person name="Berlin A."/>
            <person name="Chapman S.B."/>
            <person name="Chen Z."/>
            <person name="Freedman E."/>
            <person name="Gellesch M."/>
            <person name="Goldberg J."/>
            <person name="Griggs A."/>
            <person name="Gujja S."/>
            <person name="Heilman E.R."/>
            <person name="Heiman D."/>
            <person name="Hepburn T."/>
            <person name="Howarth C."/>
            <person name="Jen D."/>
            <person name="Larson L."/>
            <person name="Mehta T."/>
            <person name="Neiman D."/>
            <person name="Pearson M."/>
            <person name="Roberts A."/>
            <person name="Saif S."/>
            <person name="Shea T."/>
            <person name="Shenoy N."/>
            <person name="Sisk P."/>
            <person name="Stolte C."/>
            <person name="Sykes S."/>
            <person name="Walk T."/>
            <person name="White J."/>
            <person name="Yandava C."/>
            <person name="Haas B."/>
            <person name="Nusbaum C."/>
            <person name="Birren B."/>
        </authorList>
    </citation>
    <scope>NUCLEOTIDE SEQUENCE [LARGE SCALE GENOMIC DNA]</scope>
    <source>
        <strain evidence="4">ATCC 64411 / 73-15</strain>
    </source>
</reference>
<proteinExistence type="predicted"/>
<keyword evidence="1" id="KW-0472">Membrane</keyword>
<keyword evidence="1" id="KW-0812">Transmembrane</keyword>
<reference evidence="3" key="4">
    <citation type="journal article" date="2015" name="G3 (Bethesda)">
        <title>Genome sequences of three phytopathogenic species of the Magnaporthaceae family of fungi.</title>
        <authorList>
            <person name="Okagaki L.H."/>
            <person name="Nunes C.C."/>
            <person name="Sailsbery J."/>
            <person name="Clay B."/>
            <person name="Brown D."/>
            <person name="John T."/>
            <person name="Oh Y."/>
            <person name="Young N."/>
            <person name="Fitzgerald M."/>
            <person name="Haas B.J."/>
            <person name="Zeng Q."/>
            <person name="Young S."/>
            <person name="Adiconis X."/>
            <person name="Fan L."/>
            <person name="Levin J.Z."/>
            <person name="Mitchell T.K."/>
            <person name="Okubara P.A."/>
            <person name="Farman M.L."/>
            <person name="Kohn L.M."/>
            <person name="Birren B."/>
            <person name="Ma L.-J."/>
            <person name="Dean R.A."/>
        </authorList>
    </citation>
    <scope>NUCLEOTIDE SEQUENCE</scope>
    <source>
        <strain evidence="3">ATCC 64411 / 73-15</strain>
    </source>
</reference>
<evidence type="ECO:0000313" key="3">
    <source>
        <dbReference type="EnsemblFungi" id="MAPG_05147T0"/>
    </source>
</evidence>
<evidence type="ECO:0000313" key="2">
    <source>
        <dbReference type="EMBL" id="KLU86128.1"/>
    </source>
</evidence>
<dbReference type="EMBL" id="ADBL01001216">
    <property type="status" value="NOT_ANNOTATED_CDS"/>
    <property type="molecule type" value="Genomic_DNA"/>
</dbReference>
<dbReference type="EnsemblFungi" id="MAPG_05147T0">
    <property type="protein sequence ID" value="MAPG_05147T0"/>
    <property type="gene ID" value="MAPG_05147"/>
</dbReference>
<accession>A0A0C4DYM1</accession>
<dbReference type="OrthoDB" id="10584877at2759"/>
<dbReference type="Proteomes" id="UP000011715">
    <property type="component" value="Unassembled WGS sequence"/>
</dbReference>
<reference evidence="2" key="2">
    <citation type="submission" date="2010-05" db="EMBL/GenBank/DDBJ databases">
        <title>The Genome Sequence of Magnaporthe poae strain ATCC 64411.</title>
        <authorList>
            <consortium name="The Broad Institute Genome Sequencing Platform"/>
            <consortium name="Broad Institute Genome Sequencing Center for Infectious Disease"/>
            <person name="Ma L.-J."/>
            <person name="Dead R."/>
            <person name="Young S."/>
            <person name="Zeng Q."/>
            <person name="Koehrsen M."/>
            <person name="Alvarado L."/>
            <person name="Berlin A."/>
            <person name="Chapman S.B."/>
            <person name="Chen Z."/>
            <person name="Freedman E."/>
            <person name="Gellesch M."/>
            <person name="Goldberg J."/>
            <person name="Griggs A."/>
            <person name="Gujja S."/>
            <person name="Heilman E.R."/>
            <person name="Heiman D."/>
            <person name="Hepburn T."/>
            <person name="Howarth C."/>
            <person name="Jen D."/>
            <person name="Larson L."/>
            <person name="Mehta T."/>
            <person name="Neiman D."/>
            <person name="Pearson M."/>
            <person name="Roberts A."/>
            <person name="Saif S."/>
            <person name="Shea T."/>
            <person name="Shenoy N."/>
            <person name="Sisk P."/>
            <person name="Stolte C."/>
            <person name="Sykes S."/>
            <person name="Walk T."/>
            <person name="White J."/>
            <person name="Yandava C."/>
            <person name="Haas B."/>
            <person name="Nusbaum C."/>
            <person name="Birren B."/>
        </authorList>
    </citation>
    <scope>NUCLEOTIDE SEQUENCE</scope>
    <source>
        <strain evidence="2">ATCC 64411</strain>
    </source>
</reference>
<feature type="transmembrane region" description="Helical" evidence="1">
    <location>
        <begin position="144"/>
        <end position="170"/>
    </location>
</feature>
<reference evidence="2" key="3">
    <citation type="submission" date="2011-03" db="EMBL/GenBank/DDBJ databases">
        <title>Annotation of Magnaporthe poae ATCC 64411.</title>
        <authorList>
            <person name="Ma L.-J."/>
            <person name="Dead R."/>
            <person name="Young S.K."/>
            <person name="Zeng Q."/>
            <person name="Gargeya S."/>
            <person name="Fitzgerald M."/>
            <person name="Haas B."/>
            <person name="Abouelleil A."/>
            <person name="Alvarado L."/>
            <person name="Arachchi H.M."/>
            <person name="Berlin A."/>
            <person name="Brown A."/>
            <person name="Chapman S.B."/>
            <person name="Chen Z."/>
            <person name="Dunbar C."/>
            <person name="Freedman E."/>
            <person name="Gearin G."/>
            <person name="Gellesch M."/>
            <person name="Goldberg J."/>
            <person name="Griggs A."/>
            <person name="Gujja S."/>
            <person name="Heiman D."/>
            <person name="Howarth C."/>
            <person name="Larson L."/>
            <person name="Lui A."/>
            <person name="MacDonald P.J.P."/>
            <person name="Mehta T."/>
            <person name="Montmayeur A."/>
            <person name="Murphy C."/>
            <person name="Neiman D."/>
            <person name="Pearson M."/>
            <person name="Priest M."/>
            <person name="Roberts A."/>
            <person name="Saif S."/>
            <person name="Shea T."/>
            <person name="Shenoy N."/>
            <person name="Sisk P."/>
            <person name="Stolte C."/>
            <person name="Sykes S."/>
            <person name="Yandava C."/>
            <person name="Wortman J."/>
            <person name="Nusbaum C."/>
            <person name="Birren B."/>
        </authorList>
    </citation>
    <scope>NUCLEOTIDE SEQUENCE</scope>
    <source>
        <strain evidence="2">ATCC 64411</strain>
    </source>
</reference>
<protein>
    <submittedName>
        <fullName evidence="2 3">Uncharacterized protein</fullName>
    </submittedName>
</protein>
<dbReference type="VEuPathDB" id="FungiDB:MAPG_05147"/>
<reference evidence="3" key="5">
    <citation type="submission" date="2015-06" db="UniProtKB">
        <authorList>
            <consortium name="EnsemblFungi"/>
        </authorList>
    </citation>
    <scope>IDENTIFICATION</scope>
    <source>
        <strain evidence="3">ATCC 64411</strain>
    </source>
</reference>
<sequence length="182" mass="19134">MMYFDASSGMEDLGLRRFDQTAQLVLGLLVLADVGVFIFTIILLCAGIPVPEFRTAVIVLLVSSLVSQVTRALVRGTKSQLLAAAATIVSIALAAAALALCCVNWNMALSRSDEWAIGIGNISIPDGANPELWVLVHGTRYGNVVIALAALQLATVVVNAVVGIVCIVVLHKFADDLIAAFS</sequence>
<name>A0A0C4DYM1_MAGP6</name>